<organism evidence="8 9">
    <name type="scientific">Euplotes crassus</name>
    <dbReference type="NCBI Taxonomy" id="5936"/>
    <lineage>
        <taxon>Eukaryota</taxon>
        <taxon>Sar</taxon>
        <taxon>Alveolata</taxon>
        <taxon>Ciliophora</taxon>
        <taxon>Intramacronucleata</taxon>
        <taxon>Spirotrichea</taxon>
        <taxon>Hypotrichia</taxon>
        <taxon>Euplotida</taxon>
        <taxon>Euplotidae</taxon>
        <taxon>Moneuplotes</taxon>
    </lineage>
</organism>
<sequence>MERTKLHAFSEDGDDMFNSDQNKEGFEIQGRKFFSQGCVKGESKSGSSFRNYDSDNSYHNAILRKEYASNSNDGFQIEEKMDESHSTEEISDEDSSMNCFQKCFKKKNKPFWFAGILAISIFLERFCFLVTVYKTREHGYVLILCVAFLNSMFALFQTILKKKKHKKNLYEYYQLRKTPKVGICIYILISVLDIFYVFFLFWSANTIPIAALICLLQLFIPFNMIIRRFFLNQPHNLIHWISGSLILIGCGLCFVRVFLYESPEDPVKYLLFFALSSLLKVISLGIKEGLVRSQPINNEKFNFKTSLGQFLIGVILTPIIVNIYTSSDQSESSGSTWQNIGTYLADGFRCVTSFSEDQKNQEIQGCSFALFYILMYTISTFLFQIVLKALLERRKFLIIKRVFSCTFLITLASFALGYLAIPGHQYFDKIVLVDLACVFFVMIGVFFYDETPAKISVEKF</sequence>
<feature type="transmembrane region" description="Helical" evidence="7">
    <location>
        <begin position="207"/>
        <end position="226"/>
    </location>
</feature>
<feature type="transmembrane region" description="Helical" evidence="7">
    <location>
        <begin position="181"/>
        <end position="201"/>
    </location>
</feature>
<evidence type="ECO:0008006" key="10">
    <source>
        <dbReference type="Google" id="ProtNLM"/>
    </source>
</evidence>
<dbReference type="SUPFAM" id="SSF103481">
    <property type="entry name" value="Multidrug resistance efflux transporter EmrE"/>
    <property type="match status" value="1"/>
</dbReference>
<evidence type="ECO:0000313" key="8">
    <source>
        <dbReference type="EMBL" id="CAI2366818.1"/>
    </source>
</evidence>
<feature type="transmembrane region" description="Helical" evidence="7">
    <location>
        <begin position="266"/>
        <end position="286"/>
    </location>
</feature>
<evidence type="ECO:0000256" key="4">
    <source>
        <dbReference type="ARBA" id="ARBA00022692"/>
    </source>
</evidence>
<dbReference type="EMBL" id="CAMPGE010007900">
    <property type="protein sequence ID" value="CAI2366818.1"/>
    <property type="molecule type" value="Genomic_DNA"/>
</dbReference>
<comment type="caution">
    <text evidence="8">The sequence shown here is derived from an EMBL/GenBank/DDBJ whole genome shotgun (WGS) entry which is preliminary data.</text>
</comment>
<accession>A0AAD1UCU2</accession>
<reference evidence="8" key="1">
    <citation type="submission" date="2023-07" db="EMBL/GenBank/DDBJ databases">
        <authorList>
            <consortium name="AG Swart"/>
            <person name="Singh M."/>
            <person name="Singh A."/>
            <person name="Seah K."/>
            <person name="Emmerich C."/>
        </authorList>
    </citation>
    <scope>NUCLEOTIDE SEQUENCE</scope>
    <source>
        <strain evidence="8">DP1</strain>
    </source>
</reference>
<feature type="transmembrane region" description="Helical" evidence="7">
    <location>
        <begin position="427"/>
        <end position="448"/>
    </location>
</feature>
<dbReference type="AlphaFoldDB" id="A0AAD1UCU2"/>
<name>A0AAD1UCU2_EUPCR</name>
<keyword evidence="3" id="KW-0813">Transport</keyword>
<gene>
    <name evidence="8" type="ORF">ECRASSUSDP1_LOCUS8092</name>
</gene>
<feature type="transmembrane region" description="Helical" evidence="7">
    <location>
        <begin position="111"/>
        <end position="133"/>
    </location>
</feature>
<comment type="subcellular location">
    <subcellularLocation>
        <location evidence="1">Membrane</location>
        <topology evidence="1">Multi-pass membrane protein</topology>
    </subcellularLocation>
</comment>
<evidence type="ECO:0000256" key="7">
    <source>
        <dbReference type="SAM" id="Phobius"/>
    </source>
</evidence>
<proteinExistence type="inferred from homology"/>
<keyword evidence="4 7" id="KW-0812">Transmembrane</keyword>
<evidence type="ECO:0000256" key="5">
    <source>
        <dbReference type="ARBA" id="ARBA00022989"/>
    </source>
</evidence>
<dbReference type="InterPro" id="IPR037185">
    <property type="entry name" value="EmrE-like"/>
</dbReference>
<keyword evidence="6 7" id="KW-0472">Membrane</keyword>
<keyword evidence="9" id="KW-1185">Reference proteome</keyword>
<evidence type="ECO:0000256" key="2">
    <source>
        <dbReference type="ARBA" id="ARBA00006690"/>
    </source>
</evidence>
<feature type="transmembrane region" description="Helical" evidence="7">
    <location>
        <begin position="402"/>
        <end position="421"/>
    </location>
</feature>
<dbReference type="Pfam" id="PF08627">
    <property type="entry name" value="CRT-like"/>
    <property type="match status" value="1"/>
</dbReference>
<evidence type="ECO:0000256" key="3">
    <source>
        <dbReference type="ARBA" id="ARBA00022448"/>
    </source>
</evidence>
<comment type="similarity">
    <text evidence="2">Belongs to the CRT-like transporter family.</text>
</comment>
<feature type="transmembrane region" description="Helical" evidence="7">
    <location>
        <begin position="369"/>
        <end position="390"/>
    </location>
</feature>
<evidence type="ECO:0000313" key="9">
    <source>
        <dbReference type="Proteomes" id="UP001295684"/>
    </source>
</evidence>
<dbReference type="InterPro" id="IPR013936">
    <property type="entry name" value="CRT-like"/>
</dbReference>
<feature type="transmembrane region" description="Helical" evidence="7">
    <location>
        <begin position="238"/>
        <end position="260"/>
    </location>
</feature>
<feature type="transmembrane region" description="Helical" evidence="7">
    <location>
        <begin position="139"/>
        <end position="160"/>
    </location>
</feature>
<protein>
    <recommendedName>
        <fullName evidence="10">Transmembrane protein</fullName>
    </recommendedName>
</protein>
<keyword evidence="5 7" id="KW-1133">Transmembrane helix</keyword>
<evidence type="ECO:0000256" key="6">
    <source>
        <dbReference type="ARBA" id="ARBA00023136"/>
    </source>
</evidence>
<dbReference type="GO" id="GO:0016020">
    <property type="term" value="C:membrane"/>
    <property type="evidence" value="ECO:0007669"/>
    <property type="project" value="UniProtKB-SubCell"/>
</dbReference>
<feature type="transmembrane region" description="Helical" evidence="7">
    <location>
        <begin position="307"/>
        <end position="325"/>
    </location>
</feature>
<dbReference type="Proteomes" id="UP001295684">
    <property type="component" value="Unassembled WGS sequence"/>
</dbReference>
<evidence type="ECO:0000256" key="1">
    <source>
        <dbReference type="ARBA" id="ARBA00004141"/>
    </source>
</evidence>